<organism evidence="1 2">
    <name type="scientific">Trifolium medium</name>
    <dbReference type="NCBI Taxonomy" id="97028"/>
    <lineage>
        <taxon>Eukaryota</taxon>
        <taxon>Viridiplantae</taxon>
        <taxon>Streptophyta</taxon>
        <taxon>Embryophyta</taxon>
        <taxon>Tracheophyta</taxon>
        <taxon>Spermatophyta</taxon>
        <taxon>Magnoliopsida</taxon>
        <taxon>eudicotyledons</taxon>
        <taxon>Gunneridae</taxon>
        <taxon>Pentapetalae</taxon>
        <taxon>rosids</taxon>
        <taxon>fabids</taxon>
        <taxon>Fabales</taxon>
        <taxon>Fabaceae</taxon>
        <taxon>Papilionoideae</taxon>
        <taxon>50 kb inversion clade</taxon>
        <taxon>NPAAA clade</taxon>
        <taxon>Hologalegina</taxon>
        <taxon>IRL clade</taxon>
        <taxon>Trifolieae</taxon>
        <taxon>Trifolium</taxon>
    </lineage>
</organism>
<name>A0A392NGK7_9FABA</name>
<accession>A0A392NGK7</accession>
<evidence type="ECO:0000313" key="1">
    <source>
        <dbReference type="EMBL" id="MCH97664.1"/>
    </source>
</evidence>
<dbReference type="EMBL" id="LXQA010035589">
    <property type="protein sequence ID" value="MCH97664.1"/>
    <property type="molecule type" value="Genomic_DNA"/>
</dbReference>
<sequence length="68" mass="7457">IFTFCMRHSSLSSIDLPRVSFDSSDCNSSMASSASFTSSTAATSAVSPVQDFSYPYFIHSNEFLDQDQ</sequence>
<dbReference type="Proteomes" id="UP000265520">
    <property type="component" value="Unassembled WGS sequence"/>
</dbReference>
<keyword evidence="2" id="KW-1185">Reference proteome</keyword>
<feature type="non-terminal residue" evidence="1">
    <location>
        <position position="1"/>
    </location>
</feature>
<comment type="caution">
    <text evidence="1">The sequence shown here is derived from an EMBL/GenBank/DDBJ whole genome shotgun (WGS) entry which is preliminary data.</text>
</comment>
<proteinExistence type="predicted"/>
<protein>
    <submittedName>
        <fullName evidence="1">Uncharacterized protein</fullName>
    </submittedName>
</protein>
<evidence type="ECO:0000313" key="2">
    <source>
        <dbReference type="Proteomes" id="UP000265520"/>
    </source>
</evidence>
<reference evidence="1 2" key="1">
    <citation type="journal article" date="2018" name="Front. Plant Sci.">
        <title>Red Clover (Trifolium pratense) and Zigzag Clover (T. medium) - A Picture of Genomic Similarities and Differences.</title>
        <authorList>
            <person name="Dluhosova J."/>
            <person name="Istvanek J."/>
            <person name="Nedelnik J."/>
            <person name="Repkova J."/>
        </authorList>
    </citation>
    <scope>NUCLEOTIDE SEQUENCE [LARGE SCALE GENOMIC DNA]</scope>
    <source>
        <strain evidence="2">cv. 10/8</strain>
        <tissue evidence="1">Leaf</tissue>
    </source>
</reference>
<dbReference type="AlphaFoldDB" id="A0A392NGK7"/>